<keyword evidence="2" id="KW-1003">Cell membrane</keyword>
<dbReference type="InterPro" id="IPR051791">
    <property type="entry name" value="Pra-immunoreactive"/>
</dbReference>
<reference evidence="8 9" key="1">
    <citation type="journal article" date="2015" name="Nature">
        <title>rRNA introns, odd ribosomes, and small enigmatic genomes across a large radiation of phyla.</title>
        <authorList>
            <person name="Brown C.T."/>
            <person name="Hug L.A."/>
            <person name="Thomas B.C."/>
            <person name="Sharon I."/>
            <person name="Castelle C.J."/>
            <person name="Singh A."/>
            <person name="Wilkins M.J."/>
            <person name="Williams K.H."/>
            <person name="Banfield J.F."/>
        </authorList>
    </citation>
    <scope>NUCLEOTIDE SEQUENCE [LARGE SCALE GENOMIC DNA]</scope>
</reference>
<accession>A0A0G1CGX9</accession>
<feature type="transmembrane region" description="Helical" evidence="6">
    <location>
        <begin position="154"/>
        <end position="176"/>
    </location>
</feature>
<protein>
    <recommendedName>
        <fullName evidence="7">RDD domain-containing protein</fullName>
    </recommendedName>
</protein>
<proteinExistence type="predicted"/>
<evidence type="ECO:0000256" key="3">
    <source>
        <dbReference type="ARBA" id="ARBA00022692"/>
    </source>
</evidence>
<evidence type="ECO:0000259" key="7">
    <source>
        <dbReference type="Pfam" id="PF06271"/>
    </source>
</evidence>
<dbReference type="GO" id="GO:0005886">
    <property type="term" value="C:plasma membrane"/>
    <property type="evidence" value="ECO:0007669"/>
    <property type="project" value="UniProtKB-SubCell"/>
</dbReference>
<feature type="domain" description="RDD" evidence="7">
    <location>
        <begin position="54"/>
        <end position="188"/>
    </location>
</feature>
<evidence type="ECO:0000256" key="1">
    <source>
        <dbReference type="ARBA" id="ARBA00004651"/>
    </source>
</evidence>
<gene>
    <name evidence="8" type="ORF">UV59_C0011G0026</name>
</gene>
<evidence type="ECO:0000256" key="2">
    <source>
        <dbReference type="ARBA" id="ARBA00022475"/>
    </source>
</evidence>
<feature type="transmembrane region" description="Helical" evidence="6">
    <location>
        <begin position="96"/>
        <end position="114"/>
    </location>
</feature>
<evidence type="ECO:0000313" key="9">
    <source>
        <dbReference type="Proteomes" id="UP000034543"/>
    </source>
</evidence>
<keyword evidence="4 6" id="KW-1133">Transmembrane helix</keyword>
<organism evidence="8 9">
    <name type="scientific">Candidatus Gottesmanbacteria bacterium GW2011_GWA1_43_11</name>
    <dbReference type="NCBI Taxonomy" id="1618436"/>
    <lineage>
        <taxon>Bacteria</taxon>
        <taxon>Candidatus Gottesmaniibacteriota</taxon>
    </lineage>
</organism>
<dbReference type="PANTHER" id="PTHR36115:SF4">
    <property type="entry name" value="MEMBRANE PROTEIN"/>
    <property type="match status" value="1"/>
</dbReference>
<keyword evidence="5 6" id="KW-0472">Membrane</keyword>
<dbReference type="Proteomes" id="UP000034543">
    <property type="component" value="Unassembled WGS sequence"/>
</dbReference>
<comment type="caution">
    <text evidence="8">The sequence shown here is derived from an EMBL/GenBank/DDBJ whole genome shotgun (WGS) entry which is preliminary data.</text>
</comment>
<evidence type="ECO:0000256" key="4">
    <source>
        <dbReference type="ARBA" id="ARBA00022989"/>
    </source>
</evidence>
<dbReference type="AlphaFoldDB" id="A0A0G1CGX9"/>
<evidence type="ECO:0000256" key="6">
    <source>
        <dbReference type="SAM" id="Phobius"/>
    </source>
</evidence>
<sequence length="228" mass="25483">MNLNTETSTSEVAIQEQVQRNTPPINTKQLVTPVQPAPSIPLQPIQNSFEIKPAGAWSRFWASVIDNMVLSLPVVIIAFVWSLTTKTNITLGNIENNNIFTIIFLLCYFPYFIYLTASKGATVGKDAYGLKVVKSGTDQYITYVQSAIRELVKFGLMIIPLLGGLFYLINGLMIIFSKQKRGIHDRAVNSQVLRVKPAWKMGKQILFFGGFILLGIIILTFSPQFFST</sequence>
<dbReference type="InterPro" id="IPR010432">
    <property type="entry name" value="RDD"/>
</dbReference>
<dbReference type="PANTHER" id="PTHR36115">
    <property type="entry name" value="PROLINE-RICH ANTIGEN HOMOLOG-RELATED"/>
    <property type="match status" value="1"/>
</dbReference>
<name>A0A0G1CGX9_9BACT</name>
<feature type="transmembrane region" description="Helical" evidence="6">
    <location>
        <begin position="60"/>
        <end position="84"/>
    </location>
</feature>
<dbReference type="Pfam" id="PF06271">
    <property type="entry name" value="RDD"/>
    <property type="match status" value="1"/>
</dbReference>
<keyword evidence="3 6" id="KW-0812">Transmembrane</keyword>
<comment type="subcellular location">
    <subcellularLocation>
        <location evidence="1">Cell membrane</location>
        <topology evidence="1">Multi-pass membrane protein</topology>
    </subcellularLocation>
</comment>
<feature type="transmembrane region" description="Helical" evidence="6">
    <location>
        <begin position="205"/>
        <end position="226"/>
    </location>
</feature>
<evidence type="ECO:0000313" key="8">
    <source>
        <dbReference type="EMBL" id="KKS85070.1"/>
    </source>
</evidence>
<evidence type="ECO:0000256" key="5">
    <source>
        <dbReference type="ARBA" id="ARBA00023136"/>
    </source>
</evidence>
<dbReference type="EMBL" id="LCFB01000011">
    <property type="protein sequence ID" value="KKS85070.1"/>
    <property type="molecule type" value="Genomic_DNA"/>
</dbReference>
<dbReference type="STRING" id="1618436.UV59_C0011G0026"/>